<feature type="transmembrane region" description="Helical" evidence="12">
    <location>
        <begin position="266"/>
        <end position="287"/>
    </location>
</feature>
<comment type="pathway">
    <text evidence="12">Cofactor biosynthesis; ubiquinone biosynthesis.</text>
</comment>
<keyword evidence="4 12" id="KW-1003">Cell membrane</keyword>
<keyword evidence="7 12" id="KW-0831">Ubiquinone biosynthesis</keyword>
<evidence type="ECO:0000256" key="13">
    <source>
        <dbReference type="NCBIfam" id="TIGR01474"/>
    </source>
</evidence>
<dbReference type="PROSITE" id="PS00943">
    <property type="entry name" value="UBIA"/>
    <property type="match status" value="1"/>
</dbReference>
<evidence type="ECO:0000256" key="8">
    <source>
        <dbReference type="ARBA" id="ARBA00022692"/>
    </source>
</evidence>
<evidence type="ECO:0000256" key="3">
    <source>
        <dbReference type="ARBA" id="ARBA00005985"/>
    </source>
</evidence>
<comment type="catalytic activity">
    <reaction evidence="12">
        <text>all-trans-octaprenyl diphosphate + 4-hydroxybenzoate = 4-hydroxy-3-(all-trans-octaprenyl)benzoate + diphosphate</text>
        <dbReference type="Rhea" id="RHEA:27782"/>
        <dbReference type="ChEBI" id="CHEBI:1617"/>
        <dbReference type="ChEBI" id="CHEBI:17879"/>
        <dbReference type="ChEBI" id="CHEBI:33019"/>
        <dbReference type="ChEBI" id="CHEBI:57711"/>
        <dbReference type="EC" id="2.5.1.39"/>
    </reaction>
</comment>
<dbReference type="AlphaFoldDB" id="D2TWH6"/>
<evidence type="ECO:0000256" key="4">
    <source>
        <dbReference type="ARBA" id="ARBA00022475"/>
    </source>
</evidence>
<dbReference type="EMBL" id="FN545158">
    <property type="protein sequence ID" value="CBA71729.1"/>
    <property type="molecule type" value="Genomic_DNA"/>
</dbReference>
<reference evidence="15 16" key="2">
    <citation type="submission" date="2019-03" db="EMBL/GenBank/DDBJ databases">
        <title>Long-read sequencing reveals hyperdense prophage content in a complex bacterial symbiont genome.</title>
        <authorList>
            <person name="Frost C.L."/>
            <person name="Siozios S."/>
            <person name="Nadal-Jimenez P."/>
            <person name="Brockhurst M.A."/>
            <person name="King K.C."/>
            <person name="Darby A.C."/>
            <person name="Hurst G.D.D."/>
        </authorList>
    </citation>
    <scope>NUCLEOTIDE SEQUENCE [LARGE SCALE GENOMIC DNA]</scope>
    <source>
        <strain evidence="15 16">FIN</strain>
    </source>
</reference>
<keyword evidence="8 12" id="KW-0812">Transmembrane</keyword>
<gene>
    <name evidence="12 14" type="primary">ubiA</name>
    <name evidence="14" type="ORF">ARN_04040</name>
    <name evidence="15" type="ORF">ArsFIN_40530</name>
</gene>
<keyword evidence="6 12" id="KW-0808">Transferase</keyword>
<name>D2TWH6_9GAMM</name>
<evidence type="ECO:0000313" key="14">
    <source>
        <dbReference type="EMBL" id="CBA71729.1"/>
    </source>
</evidence>
<feature type="transmembrane region" description="Helical" evidence="12">
    <location>
        <begin position="237"/>
        <end position="254"/>
    </location>
</feature>
<evidence type="ECO:0000256" key="12">
    <source>
        <dbReference type="HAMAP-Rule" id="MF_01635"/>
    </source>
</evidence>
<comment type="function">
    <text evidence="12">Catalyzes the prenylation of para-hydroxybenzoate (PHB) with an all-trans polyprenyl group. Mediates the second step in the final reaction sequence of ubiquinone-8 (UQ-8) biosynthesis, which is the condensation of the polyisoprenoid side chain with PHB, generating the first membrane-bound Q intermediate 3-octaprenyl-4-hydroxybenzoate.</text>
</comment>
<evidence type="ECO:0000256" key="10">
    <source>
        <dbReference type="ARBA" id="ARBA00022989"/>
    </source>
</evidence>
<dbReference type="Proteomes" id="UP000295134">
    <property type="component" value="Chromosome"/>
</dbReference>
<evidence type="ECO:0000313" key="16">
    <source>
        <dbReference type="Proteomes" id="UP000295134"/>
    </source>
</evidence>
<accession>D2TWH6</accession>
<comment type="cofactor">
    <cofactor evidence="1 12">
        <name>Mg(2+)</name>
        <dbReference type="ChEBI" id="CHEBI:18420"/>
    </cofactor>
</comment>
<dbReference type="CDD" id="cd13959">
    <property type="entry name" value="PT_UbiA_COQ2"/>
    <property type="match status" value="1"/>
</dbReference>
<comment type="similarity">
    <text evidence="3 12">Belongs to the UbiA prenyltransferase family.</text>
</comment>
<evidence type="ECO:0000313" key="15">
    <source>
        <dbReference type="EMBL" id="QBY45454.1"/>
    </source>
</evidence>
<keyword evidence="5 12" id="KW-0997">Cell inner membrane</keyword>
<dbReference type="UniPathway" id="UPA00232"/>
<keyword evidence="9 12" id="KW-0460">Magnesium</keyword>
<dbReference type="GO" id="GO:0006744">
    <property type="term" value="P:ubiquinone biosynthetic process"/>
    <property type="evidence" value="ECO:0007669"/>
    <property type="project" value="UniProtKB-UniRule"/>
</dbReference>
<dbReference type="FunFam" id="1.10.357.140:FF:000002">
    <property type="entry name" value="4-hydroxybenzoate octaprenyltransferase"/>
    <property type="match status" value="1"/>
</dbReference>
<dbReference type="InterPro" id="IPR044878">
    <property type="entry name" value="UbiA_sf"/>
</dbReference>
<dbReference type="EMBL" id="CP038613">
    <property type="protein sequence ID" value="QBY45454.1"/>
    <property type="molecule type" value="Genomic_DNA"/>
</dbReference>
<dbReference type="Gene3D" id="1.20.120.1780">
    <property type="entry name" value="UbiA prenyltransferase"/>
    <property type="match status" value="1"/>
</dbReference>
<feature type="transmembrane region" description="Helical" evidence="12">
    <location>
        <begin position="21"/>
        <end position="42"/>
    </location>
</feature>
<evidence type="ECO:0000256" key="7">
    <source>
        <dbReference type="ARBA" id="ARBA00022688"/>
    </source>
</evidence>
<dbReference type="EC" id="2.5.1.39" evidence="12 13"/>
<reference evidence="14" key="1">
    <citation type="journal article" date="2010" name="Insect Mol. Biol.">
        <title>The draft genome sequence of Arsenophonus nasoniae, son-killer bacterium of Nasonia vitripennis, reveals genes associated with virulence and symbiosis.</title>
        <authorList>
            <person name="Wilkes T."/>
            <person name="Darby A.C."/>
            <person name="Choi J."/>
            <person name="Colborne J.K."/>
            <person name="Werren J.H."/>
            <person name="Hurst G.D.D."/>
        </authorList>
    </citation>
    <scope>NUCLEOTIDE SEQUENCE</scope>
</reference>
<comment type="subcellular location">
    <subcellularLocation>
        <location evidence="12">Cell inner membrane</location>
        <topology evidence="12">Multi-pass membrane protein</topology>
    </subcellularLocation>
    <subcellularLocation>
        <location evidence="2">Membrane</location>
        <topology evidence="2">Multi-pass membrane protein</topology>
    </subcellularLocation>
</comment>
<evidence type="ECO:0000256" key="1">
    <source>
        <dbReference type="ARBA" id="ARBA00001946"/>
    </source>
</evidence>
<feature type="transmembrane region" description="Helical" evidence="12">
    <location>
        <begin position="48"/>
        <end position="68"/>
    </location>
</feature>
<evidence type="ECO:0000256" key="9">
    <source>
        <dbReference type="ARBA" id="ARBA00022842"/>
    </source>
</evidence>
<evidence type="ECO:0000256" key="5">
    <source>
        <dbReference type="ARBA" id="ARBA00022519"/>
    </source>
</evidence>
<dbReference type="PANTHER" id="PTHR11048:SF28">
    <property type="entry name" value="4-HYDROXYBENZOATE POLYPRENYLTRANSFERASE, MITOCHONDRIAL"/>
    <property type="match status" value="1"/>
</dbReference>
<protein>
    <recommendedName>
        <fullName evidence="12 13">4-hydroxybenzoate octaprenyltransferase</fullName>
        <ecNumber evidence="12 13">2.5.1.39</ecNumber>
    </recommendedName>
    <alternativeName>
        <fullName evidence="12">4-HB polyprenyltransferase</fullName>
    </alternativeName>
</protein>
<dbReference type="GO" id="GO:0005886">
    <property type="term" value="C:plasma membrane"/>
    <property type="evidence" value="ECO:0007669"/>
    <property type="project" value="UniProtKB-SubCell"/>
</dbReference>
<evidence type="ECO:0000256" key="11">
    <source>
        <dbReference type="ARBA" id="ARBA00023136"/>
    </source>
</evidence>
<dbReference type="NCBIfam" id="TIGR01474">
    <property type="entry name" value="ubiA_proteo"/>
    <property type="match status" value="1"/>
</dbReference>
<dbReference type="InterPro" id="IPR039653">
    <property type="entry name" value="Prenyltransferase"/>
</dbReference>
<dbReference type="Gene3D" id="1.10.357.140">
    <property type="entry name" value="UbiA prenyltransferase"/>
    <property type="match status" value="1"/>
</dbReference>
<feature type="transmembrane region" description="Helical" evidence="12">
    <location>
        <begin position="98"/>
        <end position="114"/>
    </location>
</feature>
<keyword evidence="11 12" id="KW-0472">Membrane</keyword>
<dbReference type="InterPro" id="IPR030470">
    <property type="entry name" value="UbiA_prenylTrfase_CS"/>
</dbReference>
<feature type="transmembrane region" description="Helical" evidence="12">
    <location>
        <begin position="206"/>
        <end position="231"/>
    </location>
</feature>
<dbReference type="FunFam" id="1.20.120.1780:FF:000001">
    <property type="entry name" value="4-hydroxybenzoate octaprenyltransferase"/>
    <property type="match status" value="1"/>
</dbReference>
<dbReference type="InterPro" id="IPR006370">
    <property type="entry name" value="HB_polyprenyltransferase-like"/>
</dbReference>
<dbReference type="KEGG" id="ans:ArsFIN_40530"/>
<sequence>MAGQMTLKLNKWRAYFRLMRLDKPIGILLLLWPTYWALWIASRGLPDLFILLIFTVGVFLMRAAGCVINDFADRKFDGYVARTRERPLPNGDVTEKEAKTLFLSLIIIAFILVLTLNKMAIWLSVIGLLLAWIYPFIKRFSHFPQIVLGAAFGWSIPMAYAAVSKSLPLECWLLFLVNIIWSVVYDTQYAMVDRNDDIKIGIKSTAIIFAHFDKLIIGILQLAMILVLFYIGQQLDLGVPYYASLIFVLVLFIHQQKLIASRQPALCFKAFMNNNYVGLVLFIGILLNYF</sequence>
<dbReference type="GO" id="GO:0008412">
    <property type="term" value="F:4-hydroxybenzoate polyprenyltransferase activity"/>
    <property type="evidence" value="ECO:0007669"/>
    <property type="project" value="UniProtKB-UniRule"/>
</dbReference>
<keyword evidence="10 12" id="KW-1133">Transmembrane helix</keyword>
<dbReference type="PANTHER" id="PTHR11048">
    <property type="entry name" value="PRENYLTRANSFERASES"/>
    <property type="match status" value="1"/>
</dbReference>
<dbReference type="Pfam" id="PF01040">
    <property type="entry name" value="UbiA"/>
    <property type="match status" value="1"/>
</dbReference>
<organism evidence="14">
    <name type="scientific">Arsenophonus nasoniae</name>
    <name type="common">son-killer infecting Nasonia vitripennis</name>
    <dbReference type="NCBI Taxonomy" id="638"/>
    <lineage>
        <taxon>Bacteria</taxon>
        <taxon>Pseudomonadati</taxon>
        <taxon>Pseudomonadota</taxon>
        <taxon>Gammaproteobacteria</taxon>
        <taxon>Enterobacterales</taxon>
        <taxon>Morganellaceae</taxon>
        <taxon>Arsenophonus</taxon>
    </lineage>
</organism>
<evidence type="ECO:0000256" key="6">
    <source>
        <dbReference type="ARBA" id="ARBA00022679"/>
    </source>
</evidence>
<evidence type="ECO:0000256" key="2">
    <source>
        <dbReference type="ARBA" id="ARBA00004141"/>
    </source>
</evidence>
<dbReference type="HAMAP" id="MF_01635">
    <property type="entry name" value="UbiA"/>
    <property type="match status" value="1"/>
</dbReference>
<feature type="transmembrane region" description="Helical" evidence="12">
    <location>
        <begin position="167"/>
        <end position="185"/>
    </location>
</feature>
<proteinExistence type="inferred from homology"/>
<dbReference type="InterPro" id="IPR000537">
    <property type="entry name" value="UbiA_prenyltransferase"/>
</dbReference>